<organism evidence="1 2">
    <name type="scientific">Mycobacteroides abscessus</name>
    <dbReference type="NCBI Taxonomy" id="36809"/>
    <lineage>
        <taxon>Bacteria</taxon>
        <taxon>Bacillati</taxon>
        <taxon>Actinomycetota</taxon>
        <taxon>Actinomycetes</taxon>
        <taxon>Mycobacteriales</taxon>
        <taxon>Mycobacteriaceae</taxon>
        <taxon>Mycobacteroides</taxon>
    </lineage>
</organism>
<accession>A0A0U1AHJ2</accession>
<dbReference type="Proteomes" id="UP000045782">
    <property type="component" value="Unassembled WGS sequence"/>
</dbReference>
<dbReference type="RefSeq" id="WP_005062011.1">
    <property type="nucleotide sequence ID" value="NZ_AP022621.1"/>
</dbReference>
<name>A0A0U1AHJ2_9MYCO</name>
<evidence type="ECO:0000313" key="2">
    <source>
        <dbReference type="Proteomes" id="UP000045782"/>
    </source>
</evidence>
<evidence type="ECO:0008006" key="3">
    <source>
        <dbReference type="Google" id="ProtNLM"/>
    </source>
</evidence>
<sequence>MSVPLFVWAAAGLVVVGGVVAAAVLAALASGSKGPQRFAVPASVPNIDEYFDKDATWAAVVETTVPAAAEQVWQRLSAGGYFGAVPFITGPQIIGLDMSYRAVLIALSERVVRHNPARELVAVGTGLSIPLFLTSFAERWVLVPAPSGTTVRWTVAFTPQWIGWFPLRWTAFVIRPFMSILLKRAMR</sequence>
<protein>
    <recommendedName>
        <fullName evidence="3">Polyketide cyclase / dehydrase and lipid transport</fullName>
    </recommendedName>
</protein>
<gene>
    <name evidence="1" type="ORF">ERS075579_01139</name>
</gene>
<reference evidence="1 2" key="1">
    <citation type="submission" date="2015-03" db="EMBL/GenBank/DDBJ databases">
        <authorList>
            <person name="Murphy D."/>
        </authorList>
    </citation>
    <scope>NUCLEOTIDE SEQUENCE [LARGE SCALE GENOMIC DNA]</scope>
    <source>
        <strain evidence="1 2">PAP088</strain>
    </source>
</reference>
<evidence type="ECO:0000313" key="1">
    <source>
        <dbReference type="EMBL" id="CPV40283.1"/>
    </source>
</evidence>
<dbReference type="InterPro" id="IPR019587">
    <property type="entry name" value="Polyketide_cyclase/dehydratase"/>
</dbReference>
<dbReference type="AlphaFoldDB" id="A0A0U1AHJ2"/>
<dbReference type="Pfam" id="PF10604">
    <property type="entry name" value="Polyketide_cyc2"/>
    <property type="match status" value="1"/>
</dbReference>
<proteinExistence type="predicted"/>
<dbReference type="SUPFAM" id="SSF55961">
    <property type="entry name" value="Bet v1-like"/>
    <property type="match status" value="1"/>
</dbReference>
<dbReference type="EMBL" id="CSWP01000002">
    <property type="protein sequence ID" value="CPV40283.1"/>
    <property type="molecule type" value="Genomic_DNA"/>
</dbReference>